<dbReference type="InterPro" id="IPR009057">
    <property type="entry name" value="Homeodomain-like_sf"/>
</dbReference>
<evidence type="ECO:0000256" key="3">
    <source>
        <dbReference type="SAM" id="MobiDB-lite"/>
    </source>
</evidence>
<reference evidence="6" key="1">
    <citation type="journal article" date="2019" name="Int. J. Syst. Evol. Microbiol.">
        <title>The Global Catalogue of Microorganisms (GCM) 10K type strain sequencing project: providing services to taxonomists for standard genome sequencing and annotation.</title>
        <authorList>
            <consortium name="The Broad Institute Genomics Platform"/>
            <consortium name="The Broad Institute Genome Sequencing Center for Infectious Disease"/>
            <person name="Wu L."/>
            <person name="Ma J."/>
        </authorList>
    </citation>
    <scope>NUCLEOTIDE SEQUENCE [LARGE SCALE GENOMIC DNA]</scope>
    <source>
        <strain evidence="6">JCM 17839</strain>
    </source>
</reference>
<evidence type="ECO:0000313" key="5">
    <source>
        <dbReference type="EMBL" id="GAA4483725.1"/>
    </source>
</evidence>
<gene>
    <name evidence="5" type="ORF">GCM10023171_15700</name>
</gene>
<name>A0ABP8P8T0_9MICO</name>
<dbReference type="EMBL" id="BAABGP010000009">
    <property type="protein sequence ID" value="GAA4483725.1"/>
    <property type="molecule type" value="Genomic_DNA"/>
</dbReference>
<feature type="domain" description="HTH tetR-type" evidence="4">
    <location>
        <begin position="6"/>
        <end position="65"/>
    </location>
</feature>
<dbReference type="PROSITE" id="PS50977">
    <property type="entry name" value="HTH_TETR_2"/>
    <property type="match status" value="1"/>
</dbReference>
<dbReference type="PRINTS" id="PR00455">
    <property type="entry name" value="HTHTETR"/>
</dbReference>
<keyword evidence="6" id="KW-1185">Reference proteome</keyword>
<dbReference type="InterPro" id="IPR001647">
    <property type="entry name" value="HTH_TetR"/>
</dbReference>
<evidence type="ECO:0000259" key="4">
    <source>
        <dbReference type="PROSITE" id="PS50977"/>
    </source>
</evidence>
<feature type="region of interest" description="Disordered" evidence="3">
    <location>
        <begin position="193"/>
        <end position="223"/>
    </location>
</feature>
<evidence type="ECO:0000256" key="1">
    <source>
        <dbReference type="ARBA" id="ARBA00023125"/>
    </source>
</evidence>
<evidence type="ECO:0000313" key="6">
    <source>
        <dbReference type="Proteomes" id="UP001500731"/>
    </source>
</evidence>
<comment type="caution">
    <text evidence="5">The sequence shown here is derived from an EMBL/GenBank/DDBJ whole genome shotgun (WGS) entry which is preliminary data.</text>
</comment>
<dbReference type="Pfam" id="PF00440">
    <property type="entry name" value="TetR_N"/>
    <property type="match status" value="1"/>
</dbReference>
<dbReference type="RefSeq" id="WP_345185885.1">
    <property type="nucleotide sequence ID" value="NZ_BAABGP010000009.1"/>
</dbReference>
<dbReference type="Proteomes" id="UP001500731">
    <property type="component" value="Unassembled WGS sequence"/>
</dbReference>
<organism evidence="5 6">
    <name type="scientific">Microbacterium panaciterrae</name>
    <dbReference type="NCBI Taxonomy" id="985759"/>
    <lineage>
        <taxon>Bacteria</taxon>
        <taxon>Bacillati</taxon>
        <taxon>Actinomycetota</taxon>
        <taxon>Actinomycetes</taxon>
        <taxon>Micrococcales</taxon>
        <taxon>Microbacteriaceae</taxon>
        <taxon>Microbacterium</taxon>
    </lineage>
</organism>
<feature type="DNA-binding region" description="H-T-H motif" evidence="2">
    <location>
        <begin position="28"/>
        <end position="47"/>
    </location>
</feature>
<dbReference type="SUPFAM" id="SSF46689">
    <property type="entry name" value="Homeodomain-like"/>
    <property type="match status" value="1"/>
</dbReference>
<accession>A0ABP8P8T0</accession>
<protein>
    <submittedName>
        <fullName evidence="5">TetR family transcriptional regulator</fullName>
    </submittedName>
</protein>
<evidence type="ECO:0000256" key="2">
    <source>
        <dbReference type="PROSITE-ProRule" id="PRU00335"/>
    </source>
</evidence>
<keyword evidence="1 2" id="KW-0238">DNA-binding</keyword>
<sequence>MRTDTERNRRRLIKAAAYLVARRGSSVRMADVAERAEVSTATAYRHFGSVDEILEQFRFDVGQRLLDFSTKTNERGLERLKLVCGYWVRLVVKHGGAMVQTRSEHGYLERLRGATPYLTVQANALLPAIADAAFELGMDDPGDEALFLWNMMFDPREIFDLLRTVGLTEEQALGRLFAAFCGALVEWASNKADEQSGIGPLASEPEVSSGRLTRPTPVDAAAR</sequence>
<dbReference type="Gene3D" id="1.10.357.10">
    <property type="entry name" value="Tetracycline Repressor, domain 2"/>
    <property type="match status" value="1"/>
</dbReference>
<proteinExistence type="predicted"/>